<protein>
    <submittedName>
        <fullName evidence="4">Lipocln_cytosolic_FA-bd_dom domain-containing protein</fullName>
    </submittedName>
</protein>
<dbReference type="CDD" id="cd00742">
    <property type="entry name" value="FABP"/>
    <property type="match status" value="1"/>
</dbReference>
<dbReference type="Proteomes" id="UP000005237">
    <property type="component" value="Unassembled WGS sequence"/>
</dbReference>
<feature type="domain" description="Lipocalin/cytosolic fatty-acid binding" evidence="3">
    <location>
        <begin position="1"/>
        <end position="111"/>
    </location>
</feature>
<dbReference type="SUPFAM" id="SSF50814">
    <property type="entry name" value="Lipocalins"/>
    <property type="match status" value="1"/>
</dbReference>
<evidence type="ECO:0000313" key="4">
    <source>
        <dbReference type="EnsemblMetazoa" id="CJA09008.1"/>
    </source>
</evidence>
<proteinExistence type="inferred from homology"/>
<keyword evidence="5" id="KW-1185">Reference proteome</keyword>
<dbReference type="FunFam" id="2.40.128.20:FF:000001">
    <property type="entry name" value="Fatty acid-binding protein, adipocyte"/>
    <property type="match status" value="1"/>
</dbReference>
<dbReference type="EnsemblMetazoa" id="CJA09008.2">
    <property type="protein sequence ID" value="CJA09008.2"/>
    <property type="gene ID" value="WBGene00128212"/>
</dbReference>
<accession>H2W233</accession>
<dbReference type="InterPro" id="IPR000463">
    <property type="entry name" value="Fatty_acid-bd"/>
</dbReference>
<dbReference type="PRINTS" id="PR00178">
    <property type="entry name" value="FATTYACIDBP"/>
</dbReference>
<organism evidence="4 5">
    <name type="scientific">Caenorhabditis japonica</name>
    <dbReference type="NCBI Taxonomy" id="281687"/>
    <lineage>
        <taxon>Eukaryota</taxon>
        <taxon>Metazoa</taxon>
        <taxon>Ecdysozoa</taxon>
        <taxon>Nematoda</taxon>
        <taxon>Chromadorea</taxon>
        <taxon>Rhabditida</taxon>
        <taxon>Rhabditina</taxon>
        <taxon>Rhabditomorpha</taxon>
        <taxon>Rhabditoidea</taxon>
        <taxon>Rhabditidae</taxon>
        <taxon>Peloderinae</taxon>
        <taxon>Caenorhabditis</taxon>
    </lineage>
</organism>
<dbReference type="InParanoid" id="H2W233"/>
<evidence type="ECO:0000256" key="1">
    <source>
        <dbReference type="ARBA" id="ARBA00008390"/>
    </source>
</evidence>
<dbReference type="AlphaFoldDB" id="H2W233"/>
<dbReference type="Pfam" id="PF00061">
    <property type="entry name" value="Lipocalin"/>
    <property type="match status" value="1"/>
</dbReference>
<dbReference type="EnsemblMetazoa" id="CJA09008.1">
    <property type="protein sequence ID" value="CJA09008.1"/>
    <property type="gene ID" value="WBGene00128212"/>
</dbReference>
<dbReference type="STRING" id="281687.H2W233"/>
<name>H2W233_CAEJA</name>
<dbReference type="eggNOG" id="KOG4015">
    <property type="taxonomic scope" value="Eukaryota"/>
</dbReference>
<reference evidence="5" key="1">
    <citation type="submission" date="2010-08" db="EMBL/GenBank/DDBJ databases">
        <authorList>
            <consortium name="Caenorhabditis japonica Sequencing Consortium"/>
            <person name="Wilson R.K."/>
        </authorList>
    </citation>
    <scope>NUCLEOTIDE SEQUENCE [LARGE SCALE GENOMIC DNA]</scope>
    <source>
        <strain evidence="5">DF5081</strain>
    </source>
</reference>
<sequence length="114" mass="12893">MKEVGVGLITRKAAANLKPTLEIKHEGDTWHSNQYSTFKNTTLSYKLGEEFDETTPDGRTVKSLITFDNGKFTHIQKKKDGSVETTILRWLEGDKLITTIAAGSVVCRREYTRE</sequence>
<dbReference type="InterPro" id="IPR012674">
    <property type="entry name" value="Calycin"/>
</dbReference>
<dbReference type="PANTHER" id="PTHR11955">
    <property type="entry name" value="FATTY ACID BINDING PROTEIN"/>
    <property type="match status" value="1"/>
</dbReference>
<evidence type="ECO:0000313" key="5">
    <source>
        <dbReference type="Proteomes" id="UP000005237"/>
    </source>
</evidence>
<reference evidence="4" key="2">
    <citation type="submission" date="2012-11" db="UniProtKB">
        <authorList>
            <consortium name="EnsemblMetazoa"/>
        </authorList>
    </citation>
    <scope>IDENTIFICATION</scope>
    <source>
        <strain evidence="4">DF5081</strain>
    </source>
</reference>
<dbReference type="Gene3D" id="2.40.128.20">
    <property type="match status" value="1"/>
</dbReference>
<dbReference type="GO" id="GO:0005504">
    <property type="term" value="F:fatty acid binding"/>
    <property type="evidence" value="ECO:0007669"/>
    <property type="project" value="UniProtKB-ARBA"/>
</dbReference>
<dbReference type="HOGENOM" id="CLU_113772_0_1_1"/>
<evidence type="ECO:0000256" key="2">
    <source>
        <dbReference type="ARBA" id="ARBA00023121"/>
    </source>
</evidence>
<keyword evidence="2" id="KW-0446">Lipid-binding</keyword>
<dbReference type="InterPro" id="IPR031259">
    <property type="entry name" value="ILBP"/>
</dbReference>
<dbReference type="InterPro" id="IPR000566">
    <property type="entry name" value="Lipocln_cytosolic_FA-bd_dom"/>
</dbReference>
<evidence type="ECO:0000259" key="3">
    <source>
        <dbReference type="Pfam" id="PF00061"/>
    </source>
</evidence>
<comment type="similarity">
    <text evidence="1">Belongs to the calycin superfamily. Fatty-acid binding protein (FABP) family.</text>
</comment>